<sequence length="68" mass="8085">MSHLIKNSKLDSQVATIFILFFPYQSKLYHILVRLCFLLHCYNNPVSQHNREEAAFVQPLQKKQLFFS</sequence>
<proteinExistence type="predicted"/>
<organism evidence="1">
    <name type="scientific">gut metagenome</name>
    <dbReference type="NCBI Taxonomy" id="749906"/>
    <lineage>
        <taxon>unclassified sequences</taxon>
        <taxon>metagenomes</taxon>
        <taxon>organismal metagenomes</taxon>
    </lineage>
</organism>
<gene>
    <name evidence="1" type="ORF">EVA_16596</name>
</gene>
<name>J9FK65_9ZZZZ</name>
<evidence type="ECO:0000313" key="1">
    <source>
        <dbReference type="EMBL" id="EJW95296.1"/>
    </source>
</evidence>
<dbReference type="EMBL" id="AMCI01005892">
    <property type="protein sequence ID" value="EJW95296.1"/>
    <property type="molecule type" value="Genomic_DNA"/>
</dbReference>
<accession>J9FK65</accession>
<reference evidence="1" key="1">
    <citation type="journal article" date="2012" name="PLoS ONE">
        <title>Gene sets for utilization of primary and secondary nutrition supplies in the distal gut of endangered iberian lynx.</title>
        <authorList>
            <person name="Alcaide M."/>
            <person name="Messina E."/>
            <person name="Richter M."/>
            <person name="Bargiela R."/>
            <person name="Peplies J."/>
            <person name="Huws S.A."/>
            <person name="Newbold C.J."/>
            <person name="Golyshin P.N."/>
            <person name="Simon M.A."/>
            <person name="Lopez G."/>
            <person name="Yakimov M.M."/>
            <person name="Ferrer M."/>
        </authorList>
    </citation>
    <scope>NUCLEOTIDE SEQUENCE</scope>
</reference>
<comment type="caution">
    <text evidence="1">The sequence shown here is derived from an EMBL/GenBank/DDBJ whole genome shotgun (WGS) entry which is preliminary data.</text>
</comment>
<dbReference type="AlphaFoldDB" id="J9FK65"/>
<protein>
    <submittedName>
        <fullName evidence="1">Uncharacterized protein</fullName>
    </submittedName>
</protein>